<reference evidence="7 8" key="1">
    <citation type="submission" date="2014-03" db="EMBL/GenBank/DDBJ databases">
        <title>The draft genome sequence of Thalassospira mesophila JCM 18969.</title>
        <authorList>
            <person name="Lai Q."/>
            <person name="Shao Z."/>
        </authorList>
    </citation>
    <scope>NUCLEOTIDE SEQUENCE [LARGE SCALE GENOMIC DNA]</scope>
    <source>
        <strain evidence="7 8">JCM 18969</strain>
    </source>
</reference>
<dbReference type="InterPro" id="IPR002491">
    <property type="entry name" value="ABC_transptr_periplasmic_BD"/>
</dbReference>
<dbReference type="PANTHER" id="PTHR30532:SF24">
    <property type="entry name" value="FERRIC ENTEROBACTIN-BINDING PERIPLASMIC PROTEIN FEPB"/>
    <property type="match status" value="1"/>
</dbReference>
<keyword evidence="4" id="KW-0408">Iron</keyword>
<dbReference type="PANTHER" id="PTHR30532">
    <property type="entry name" value="IRON III DICITRATE-BINDING PERIPLASMIC PROTEIN"/>
    <property type="match status" value="1"/>
</dbReference>
<evidence type="ECO:0000313" key="8">
    <source>
        <dbReference type="Proteomes" id="UP000193391"/>
    </source>
</evidence>
<keyword evidence="5" id="KW-0732">Signal</keyword>
<name>A0A1Y2KVM2_9PROT</name>
<dbReference type="GO" id="GO:0030288">
    <property type="term" value="C:outer membrane-bounded periplasmic space"/>
    <property type="evidence" value="ECO:0007669"/>
    <property type="project" value="TreeGrafter"/>
</dbReference>
<accession>A0A1Y2KVM2</accession>
<dbReference type="Proteomes" id="UP000193391">
    <property type="component" value="Unassembled WGS sequence"/>
</dbReference>
<dbReference type="SUPFAM" id="SSF53807">
    <property type="entry name" value="Helical backbone' metal receptor"/>
    <property type="match status" value="1"/>
</dbReference>
<evidence type="ECO:0000256" key="2">
    <source>
        <dbReference type="ARBA" id="ARBA00008814"/>
    </source>
</evidence>
<keyword evidence="4" id="KW-0410">Iron transport</keyword>
<feature type="domain" description="Fe/B12 periplasmic-binding" evidence="6">
    <location>
        <begin position="34"/>
        <end position="303"/>
    </location>
</feature>
<sequence length="310" mass="33959">MFLSLLVLSPGALAKPFTDDLGRSVDVPETPRRIISLYDVDITVPLIELGIIPIASHGRMGLDGKPYLRTSKLLTGVDFDTDNIRYIGSTEIDLEAIAALKPDLIVTSPIRATPIEPLQYLAPTVSLDASTLGTQHVYRKLAELTGTQNRLRALETRYKAGIDALKSTLKTGDITVNVFQPLNGKISLYHTYRSLGRVLRDAGFMFPALTNNIPKGDRIEVGAEYLPDLDADFIFDPYRADRGDGAMQERAAMDKVFPGFCQFLKACQNGRYILVSREVAISSSYSALALMTSLVQSHIASHLAFAVAKP</sequence>
<evidence type="ECO:0000256" key="5">
    <source>
        <dbReference type="ARBA" id="ARBA00022729"/>
    </source>
</evidence>
<evidence type="ECO:0000256" key="3">
    <source>
        <dbReference type="ARBA" id="ARBA00022448"/>
    </source>
</evidence>
<keyword evidence="4" id="KW-0406">Ion transport</keyword>
<evidence type="ECO:0000313" key="7">
    <source>
        <dbReference type="EMBL" id="OSQ35893.1"/>
    </source>
</evidence>
<dbReference type="OrthoDB" id="63946at2"/>
<dbReference type="PROSITE" id="PS50983">
    <property type="entry name" value="FE_B12_PBP"/>
    <property type="match status" value="1"/>
</dbReference>
<evidence type="ECO:0000256" key="1">
    <source>
        <dbReference type="ARBA" id="ARBA00004196"/>
    </source>
</evidence>
<keyword evidence="3" id="KW-0813">Transport</keyword>
<dbReference type="AlphaFoldDB" id="A0A1Y2KVM2"/>
<evidence type="ECO:0000259" key="6">
    <source>
        <dbReference type="PROSITE" id="PS50983"/>
    </source>
</evidence>
<organism evidence="7 8">
    <name type="scientific">Thalassospira mesophila</name>
    <dbReference type="NCBI Taxonomy" id="1293891"/>
    <lineage>
        <taxon>Bacteria</taxon>
        <taxon>Pseudomonadati</taxon>
        <taxon>Pseudomonadota</taxon>
        <taxon>Alphaproteobacteria</taxon>
        <taxon>Rhodospirillales</taxon>
        <taxon>Thalassospiraceae</taxon>
        <taxon>Thalassospira</taxon>
    </lineage>
</organism>
<keyword evidence="8" id="KW-1185">Reference proteome</keyword>
<dbReference type="InterPro" id="IPR051313">
    <property type="entry name" value="Bact_iron-sidero_bind"/>
</dbReference>
<proteinExistence type="inferred from homology"/>
<protein>
    <submittedName>
        <fullName evidence="7">Preprotein translocase subunit YidC</fullName>
    </submittedName>
</protein>
<dbReference type="Pfam" id="PF01497">
    <property type="entry name" value="Peripla_BP_2"/>
    <property type="match status" value="1"/>
</dbReference>
<dbReference type="STRING" id="1293891.TMES_19905"/>
<comment type="caution">
    <text evidence="7">The sequence shown here is derived from an EMBL/GenBank/DDBJ whole genome shotgun (WGS) entry which is preliminary data.</text>
</comment>
<dbReference type="GO" id="GO:1901678">
    <property type="term" value="P:iron coordination entity transport"/>
    <property type="evidence" value="ECO:0007669"/>
    <property type="project" value="UniProtKB-ARBA"/>
</dbReference>
<gene>
    <name evidence="7" type="ORF">TMES_19905</name>
</gene>
<dbReference type="EMBL" id="JFKA01000014">
    <property type="protein sequence ID" value="OSQ35893.1"/>
    <property type="molecule type" value="Genomic_DNA"/>
</dbReference>
<comment type="similarity">
    <text evidence="2">Belongs to the bacterial solute-binding protein 8 family.</text>
</comment>
<dbReference type="Gene3D" id="3.40.50.1980">
    <property type="entry name" value="Nitrogenase molybdenum iron protein domain"/>
    <property type="match status" value="2"/>
</dbReference>
<evidence type="ECO:0000256" key="4">
    <source>
        <dbReference type="ARBA" id="ARBA00022496"/>
    </source>
</evidence>
<comment type="subcellular location">
    <subcellularLocation>
        <location evidence="1">Cell envelope</location>
    </subcellularLocation>
</comment>